<evidence type="ECO:0000313" key="2">
    <source>
        <dbReference type="EMBL" id="JAT83600.1"/>
    </source>
</evidence>
<organism evidence="2">
    <name type="scientific">Pectinophora gossypiella</name>
    <name type="common">Cotton pink bollworm</name>
    <name type="synonym">Depressaria gossypiella</name>
    <dbReference type="NCBI Taxonomy" id="13191"/>
    <lineage>
        <taxon>Eukaryota</taxon>
        <taxon>Metazoa</taxon>
        <taxon>Ecdysozoa</taxon>
        <taxon>Arthropoda</taxon>
        <taxon>Hexapoda</taxon>
        <taxon>Insecta</taxon>
        <taxon>Pterygota</taxon>
        <taxon>Neoptera</taxon>
        <taxon>Endopterygota</taxon>
        <taxon>Lepidoptera</taxon>
        <taxon>Glossata</taxon>
        <taxon>Ditrysia</taxon>
        <taxon>Gelechioidea</taxon>
        <taxon>Gelechiidae</taxon>
        <taxon>Apatetrinae</taxon>
        <taxon>Pectinophora</taxon>
    </lineage>
</organism>
<sequence length="382" mass="43678">MSDKENKRKCFKCGSSPAEDGIKLFRALKPGTNNLVRCEQWAQYMYPGRNVSSVEFLKKIYNEHRMLCSKHFQEEDFTDLTRKYLLRTAVPRDIEQHVPIFVASQPGTSGVHSQVLTNITNQPAHGTIEQQELGQPGPSRSTNEACIEAGSRKPKTKKEQILQSKCMKYLQKICVLQKRVQALSAQTMLNAIADDNNVKKLSAKVTPAFALFLQGQIRNCNRKLRGRRWSREEKITALRIFKRSPTCYRLLRRLFTLPSPGTLKNLLSKIPFTVGCNEAVFKIMQKFVKSQKTTDNEYILMFDEMSLKKHLNYDCKSDLIEGFQDHGNQGRSENIAGYALVFMVGGIRKRVKQPIAHYFSSSFVTADRLAILIKEVMNIFIL</sequence>
<feature type="domain" description="Transposable element P transposase-like RNase H" evidence="1">
    <location>
        <begin position="273"/>
        <end position="377"/>
    </location>
</feature>
<name>A0A1E1W9B0_PECGO</name>
<evidence type="ECO:0000259" key="1">
    <source>
        <dbReference type="Pfam" id="PF21787"/>
    </source>
</evidence>
<dbReference type="Pfam" id="PF21787">
    <property type="entry name" value="TNP-like_RNaseH_N"/>
    <property type="match status" value="1"/>
</dbReference>
<protein>
    <recommendedName>
        <fullName evidence="1">Transposable element P transposase-like RNase H domain-containing protein</fullName>
    </recommendedName>
</protein>
<dbReference type="AlphaFoldDB" id="A0A1E1W9B0"/>
<dbReference type="InterPro" id="IPR048365">
    <property type="entry name" value="TNP-like_RNaseH_N"/>
</dbReference>
<dbReference type="OrthoDB" id="8192384at2759"/>
<reference evidence="2" key="1">
    <citation type="submission" date="2015-09" db="EMBL/GenBank/DDBJ databases">
        <title>De novo assembly of Pectinophora gossypiella (Pink Bollworm) gut transcriptome.</title>
        <authorList>
            <person name="Tassone E.E."/>
        </authorList>
    </citation>
    <scope>NUCLEOTIDE SEQUENCE</scope>
</reference>
<accession>A0A1E1W9B0</accession>
<proteinExistence type="predicted"/>
<dbReference type="EMBL" id="GDQN01007454">
    <property type="protein sequence ID" value="JAT83600.1"/>
    <property type="molecule type" value="Transcribed_RNA"/>
</dbReference>
<gene>
    <name evidence="2" type="ORF">g.15203</name>
</gene>